<dbReference type="AlphaFoldDB" id="A0AAN2RI09"/>
<gene>
    <name evidence="1" type="ORF">ERS132392_01870</name>
</gene>
<evidence type="ECO:0000313" key="1">
    <source>
        <dbReference type="EMBL" id="CYU79909.1"/>
    </source>
</evidence>
<reference evidence="1 2" key="1">
    <citation type="submission" date="2016-02" db="EMBL/GenBank/DDBJ databases">
        <authorList>
            <consortium name="Pathogen Informatics"/>
        </authorList>
    </citation>
    <scope>NUCLEOTIDE SEQUENCE [LARGE SCALE GENOMIC DNA]</scope>
    <source>
        <strain evidence="1 2">LSS30</strain>
    </source>
</reference>
<organism evidence="1 2">
    <name type="scientific">Streptococcus suis</name>
    <dbReference type="NCBI Taxonomy" id="1307"/>
    <lineage>
        <taxon>Bacteria</taxon>
        <taxon>Bacillati</taxon>
        <taxon>Bacillota</taxon>
        <taxon>Bacilli</taxon>
        <taxon>Lactobacillales</taxon>
        <taxon>Streptococcaceae</taxon>
        <taxon>Streptococcus</taxon>
    </lineage>
</organism>
<accession>A0AAN2RI09</accession>
<name>A0AAN2RI09_STRSU</name>
<sequence>MKFDVKIVANHILNSVGGTPKVQRFYNSNKKIY</sequence>
<dbReference type="Proteomes" id="UP000074664">
    <property type="component" value="Unassembled WGS sequence"/>
</dbReference>
<protein>
    <submittedName>
        <fullName evidence="1">Uncharacterized protein</fullName>
    </submittedName>
</protein>
<evidence type="ECO:0000313" key="2">
    <source>
        <dbReference type="Proteomes" id="UP000074664"/>
    </source>
</evidence>
<proteinExistence type="predicted"/>
<comment type="caution">
    <text evidence="1">The sequence shown here is derived from an EMBL/GenBank/DDBJ whole genome shotgun (WGS) entry which is preliminary data.</text>
</comment>
<dbReference type="EMBL" id="FIGH01000009">
    <property type="protein sequence ID" value="CYU79909.1"/>
    <property type="molecule type" value="Genomic_DNA"/>
</dbReference>